<dbReference type="GeneID" id="94831308"/>
<dbReference type="VEuPathDB" id="TrichDB:TRFO_12380"/>
<evidence type="ECO:0000313" key="2">
    <source>
        <dbReference type="EMBL" id="OHT17422.1"/>
    </source>
</evidence>
<dbReference type="EMBL" id="MLAK01000003">
    <property type="protein sequence ID" value="OHT17422.1"/>
    <property type="molecule type" value="Genomic_DNA"/>
</dbReference>
<feature type="region of interest" description="Disordered" evidence="1">
    <location>
        <begin position="80"/>
        <end position="100"/>
    </location>
</feature>
<protein>
    <submittedName>
        <fullName evidence="2">Uncharacterized protein</fullName>
    </submittedName>
</protein>
<reference evidence="2" key="1">
    <citation type="submission" date="2016-10" db="EMBL/GenBank/DDBJ databases">
        <authorList>
            <person name="Benchimol M."/>
            <person name="Almeida L.G."/>
            <person name="Vasconcelos A.T."/>
            <person name="Perreira-Neves A."/>
            <person name="Rosa I.A."/>
            <person name="Tasca T."/>
            <person name="Bogo M.R."/>
            <person name="de Souza W."/>
        </authorList>
    </citation>
    <scope>NUCLEOTIDE SEQUENCE [LARGE SCALE GENOMIC DNA]</scope>
    <source>
        <strain evidence="2">K</strain>
    </source>
</reference>
<evidence type="ECO:0000313" key="3">
    <source>
        <dbReference type="Proteomes" id="UP000179807"/>
    </source>
</evidence>
<dbReference type="AlphaFoldDB" id="A0A1J4L644"/>
<dbReference type="RefSeq" id="XP_068370558.1">
    <property type="nucleotide sequence ID" value="XM_068496604.1"/>
</dbReference>
<proteinExistence type="predicted"/>
<evidence type="ECO:0000256" key="1">
    <source>
        <dbReference type="SAM" id="MobiDB-lite"/>
    </source>
</evidence>
<sequence>MVSQNTLLLKLKKADILKLDGFINISHLSLKDLKETLTDVIIEYNLSARATTDDYKRAYNESKSRIQKQIDDQLFKSLKKQKTETKAKKQQKRQRKPNLKEAALEMRNMMNIQYEGIEKSQTRKEYKRRIEEVDNRQTFKKDLQDDLSFIFGINE</sequence>
<comment type="caution">
    <text evidence="2">The sequence shown here is derived from an EMBL/GenBank/DDBJ whole genome shotgun (WGS) entry which is preliminary data.</text>
</comment>
<keyword evidence="3" id="KW-1185">Reference proteome</keyword>
<dbReference type="Proteomes" id="UP000179807">
    <property type="component" value="Unassembled WGS sequence"/>
</dbReference>
<feature type="compositionally biased region" description="Basic residues" evidence="1">
    <location>
        <begin position="88"/>
        <end position="97"/>
    </location>
</feature>
<gene>
    <name evidence="2" type="ORF">TRFO_12380</name>
</gene>
<name>A0A1J4L644_9EUKA</name>
<organism evidence="2 3">
    <name type="scientific">Tritrichomonas foetus</name>
    <dbReference type="NCBI Taxonomy" id="1144522"/>
    <lineage>
        <taxon>Eukaryota</taxon>
        <taxon>Metamonada</taxon>
        <taxon>Parabasalia</taxon>
        <taxon>Tritrichomonadida</taxon>
        <taxon>Tritrichomonadidae</taxon>
        <taxon>Tritrichomonas</taxon>
    </lineage>
</organism>
<accession>A0A1J4L644</accession>